<gene>
    <name evidence="1" type="ORF">SFRICE_028277</name>
</gene>
<dbReference type="EMBL" id="ODYU01000259">
    <property type="protein sequence ID" value="SOQ34723.1"/>
    <property type="molecule type" value="Genomic_DNA"/>
</dbReference>
<evidence type="ECO:0000313" key="1">
    <source>
        <dbReference type="EMBL" id="SOQ34723.1"/>
    </source>
</evidence>
<sequence>MLRSGEVIRRAFYQSVRSGRRVGRPLPFFLCGENHPMISPTLGEARRTGAPVNPKSVALDQALALLGPICGGLMAHRGTRGTRRVVGLYPAMRQSWLKSKSNDHTTLQSYQINTLHNSVLLLRNFRKTEKSPVIFCPPREWNPRPLIRHLQILDLRGSQLRFIFKNSHDKSNLHR</sequence>
<organism evidence="1">
    <name type="scientific">Spodoptera frugiperda</name>
    <name type="common">Fall armyworm</name>
    <dbReference type="NCBI Taxonomy" id="7108"/>
    <lineage>
        <taxon>Eukaryota</taxon>
        <taxon>Metazoa</taxon>
        <taxon>Ecdysozoa</taxon>
        <taxon>Arthropoda</taxon>
        <taxon>Hexapoda</taxon>
        <taxon>Insecta</taxon>
        <taxon>Pterygota</taxon>
        <taxon>Neoptera</taxon>
        <taxon>Endopterygota</taxon>
        <taxon>Lepidoptera</taxon>
        <taxon>Glossata</taxon>
        <taxon>Ditrysia</taxon>
        <taxon>Noctuoidea</taxon>
        <taxon>Noctuidae</taxon>
        <taxon>Amphipyrinae</taxon>
        <taxon>Spodoptera</taxon>
    </lineage>
</organism>
<dbReference type="AlphaFoldDB" id="A0A2H1V1K2"/>
<proteinExistence type="predicted"/>
<protein>
    <submittedName>
        <fullName evidence="1">SFRICE_028277</fullName>
    </submittedName>
</protein>
<reference evidence="1" key="1">
    <citation type="submission" date="2016-07" db="EMBL/GenBank/DDBJ databases">
        <authorList>
            <person name="Bretaudeau A."/>
        </authorList>
    </citation>
    <scope>NUCLEOTIDE SEQUENCE</scope>
    <source>
        <strain evidence="1">Rice</strain>
        <tissue evidence="1">Whole body</tissue>
    </source>
</reference>
<name>A0A2H1V1K2_SPOFR</name>
<accession>A0A2H1V1K2</accession>